<proteinExistence type="predicted"/>
<accession>A0A6C0HSU9</accession>
<name>A0A6C0HSU9_9ZZZZ</name>
<protein>
    <submittedName>
        <fullName evidence="1">Uncharacterized protein</fullName>
    </submittedName>
</protein>
<reference evidence="1" key="1">
    <citation type="journal article" date="2020" name="Nature">
        <title>Giant virus diversity and host interactions through global metagenomics.</title>
        <authorList>
            <person name="Schulz F."/>
            <person name="Roux S."/>
            <person name="Paez-Espino D."/>
            <person name="Jungbluth S."/>
            <person name="Walsh D.A."/>
            <person name="Denef V.J."/>
            <person name="McMahon K.D."/>
            <person name="Konstantinidis K.T."/>
            <person name="Eloe-Fadrosh E.A."/>
            <person name="Kyrpides N.C."/>
            <person name="Woyke T."/>
        </authorList>
    </citation>
    <scope>NUCLEOTIDE SEQUENCE</scope>
    <source>
        <strain evidence="1">GVMAG-M-3300023184-168</strain>
    </source>
</reference>
<organism evidence="1">
    <name type="scientific">viral metagenome</name>
    <dbReference type="NCBI Taxonomy" id="1070528"/>
    <lineage>
        <taxon>unclassified sequences</taxon>
        <taxon>metagenomes</taxon>
        <taxon>organismal metagenomes</taxon>
    </lineage>
</organism>
<evidence type="ECO:0000313" key="1">
    <source>
        <dbReference type="EMBL" id="QHT83751.1"/>
    </source>
</evidence>
<dbReference type="EMBL" id="MN740011">
    <property type="protein sequence ID" value="QHT83751.1"/>
    <property type="molecule type" value="Genomic_DNA"/>
</dbReference>
<dbReference type="AlphaFoldDB" id="A0A6C0HSU9"/>
<sequence>MSTQVYEKLFLVNNIPKIEGILQVRDMIKGYAYTDDMYMIRDMKHAKKFSKKFKHVHMAIHQAYSRTNPVNCECCREYRENDIHKEHWIFGYDRYDLDEVKNCDLVDCRENVYHIEQLQLEATNCYICGEYITSSTSFSTLEFCSCVR</sequence>